<organism evidence="2">
    <name type="scientific">Coralloluteibacterium stylophorae</name>
    <dbReference type="NCBI Taxonomy" id="1776034"/>
    <lineage>
        <taxon>Bacteria</taxon>
        <taxon>Pseudomonadati</taxon>
        <taxon>Pseudomonadota</taxon>
        <taxon>Gammaproteobacteria</taxon>
        <taxon>Lysobacterales</taxon>
        <taxon>Lysobacteraceae</taxon>
        <taxon>Coralloluteibacterium</taxon>
    </lineage>
</organism>
<dbReference type="InterPro" id="IPR036513">
    <property type="entry name" value="STAS_dom_sf"/>
</dbReference>
<gene>
    <name evidence="3" type="ORF">KB893_008880</name>
    <name evidence="2" type="ORF">KB893_08030</name>
</gene>
<dbReference type="InterPro" id="IPR058548">
    <property type="entry name" value="MlaB-like_STAS"/>
</dbReference>
<dbReference type="EMBL" id="JAGQFT010000053">
    <property type="protein sequence ID" value="MBR0562461.1"/>
    <property type="molecule type" value="Genomic_DNA"/>
</dbReference>
<reference evidence="3 4" key="1">
    <citation type="journal article" date="2021" name="Microbiol. Resour. Announc.">
        <title>Draft Genome Sequence of Coralloluteibacterium stylophorae LMG 29479T.</title>
        <authorList>
            <person name="Karlyshev A.V."/>
            <person name="Kudryashova E.B."/>
            <person name="Ariskina E.V."/>
            <person name="Conroy A.P."/>
            <person name="Abidueva E.Y."/>
        </authorList>
    </citation>
    <scope>NUCLEOTIDE SEQUENCE [LARGE SCALE GENOMIC DNA]</scope>
    <source>
        <strain evidence="3 4">LMG 29479</strain>
    </source>
</reference>
<accession>A0A8J8AXB4</accession>
<dbReference type="Pfam" id="PF13466">
    <property type="entry name" value="STAS_2"/>
    <property type="match status" value="1"/>
</dbReference>
<dbReference type="Gene3D" id="3.30.750.24">
    <property type="entry name" value="STAS domain"/>
    <property type="match status" value="1"/>
</dbReference>
<reference evidence="2" key="2">
    <citation type="submission" date="2021-04" db="EMBL/GenBank/DDBJ databases">
        <authorList>
            <person name="Karlyshev A.V."/>
        </authorList>
    </citation>
    <scope>NUCLEOTIDE SEQUENCE</scope>
    <source>
        <strain evidence="2">LMG 29479</strain>
    </source>
</reference>
<evidence type="ECO:0000313" key="4">
    <source>
        <dbReference type="Proteomes" id="UP000675747"/>
    </source>
</evidence>
<name>A0A8J8AXB4_9GAMM</name>
<comment type="caution">
    <text evidence="2">The sequence shown here is derived from an EMBL/GenBank/DDBJ whole genome shotgun (WGS) entry which is preliminary data.</text>
</comment>
<protein>
    <submittedName>
        <fullName evidence="2">STAS domain-containing protein</fullName>
    </submittedName>
</protein>
<dbReference type="EMBL" id="JAGQFT020000005">
    <property type="protein sequence ID" value="MBS7457250.1"/>
    <property type="molecule type" value="Genomic_DNA"/>
</dbReference>
<feature type="domain" description="STAS" evidence="1">
    <location>
        <begin position="1"/>
        <end position="102"/>
    </location>
</feature>
<dbReference type="PROSITE" id="PS50801">
    <property type="entry name" value="STAS"/>
    <property type="match status" value="1"/>
</dbReference>
<dbReference type="AlphaFoldDB" id="A0A8J8AXB4"/>
<keyword evidence="4" id="KW-1185">Reference proteome</keyword>
<dbReference type="InterPro" id="IPR002645">
    <property type="entry name" value="STAS_dom"/>
</dbReference>
<proteinExistence type="predicted"/>
<dbReference type="Proteomes" id="UP000675747">
    <property type="component" value="Unassembled WGS sequence"/>
</dbReference>
<evidence type="ECO:0000313" key="3">
    <source>
        <dbReference type="EMBL" id="MBS7457250.1"/>
    </source>
</evidence>
<dbReference type="RefSeq" id="WP_211926404.1">
    <property type="nucleotide sequence ID" value="NZ_JAGQFT020000005.1"/>
</dbReference>
<dbReference type="SUPFAM" id="SSF52091">
    <property type="entry name" value="SpoIIaa-like"/>
    <property type="match status" value="1"/>
</dbReference>
<sequence>MTAVDLGADLGIEAAAELKARLSAHLASECGVVLAAENVERVHTASLQLLSAFVRDRRKAGLRTDFEACAPPLREAARLLGLDVHLGLDTVASSETTSIPEQSK</sequence>
<evidence type="ECO:0000313" key="2">
    <source>
        <dbReference type="EMBL" id="MBR0562461.1"/>
    </source>
</evidence>
<evidence type="ECO:0000259" key="1">
    <source>
        <dbReference type="PROSITE" id="PS50801"/>
    </source>
</evidence>